<evidence type="ECO:0000313" key="3">
    <source>
        <dbReference type="Proteomes" id="UP001324427"/>
    </source>
</evidence>
<accession>A0AAV9JP45</accession>
<feature type="region of interest" description="Disordered" evidence="1">
    <location>
        <begin position="53"/>
        <end position="84"/>
    </location>
</feature>
<proteinExistence type="predicted"/>
<evidence type="ECO:0000256" key="1">
    <source>
        <dbReference type="SAM" id="MobiDB-lite"/>
    </source>
</evidence>
<feature type="compositionally biased region" description="Low complexity" evidence="1">
    <location>
        <begin position="69"/>
        <end position="83"/>
    </location>
</feature>
<dbReference type="EMBL" id="JAVFHQ010000013">
    <property type="protein sequence ID" value="KAK4546929.1"/>
    <property type="molecule type" value="Genomic_DNA"/>
</dbReference>
<sequence length="147" mass="15986">MDPPAYTSTRAAVPHRSIQDLRSQILANGSIMKPRNNPERPSDDHLELVVAKVGGMGPPPGMSEKQAVAAAYNQQPQASSSSAGGKHYAILLQRSYTKKAVNIVVKGEPRDTVEEALEWLLEQTEVAIHDMVVKHGRSANDLECCVM</sequence>
<dbReference type="AlphaFoldDB" id="A0AAV9JP45"/>
<keyword evidence="3" id="KW-1185">Reference proteome</keyword>
<organism evidence="2 3">
    <name type="scientific">Oleoguttula mirabilis</name>
    <dbReference type="NCBI Taxonomy" id="1507867"/>
    <lineage>
        <taxon>Eukaryota</taxon>
        <taxon>Fungi</taxon>
        <taxon>Dikarya</taxon>
        <taxon>Ascomycota</taxon>
        <taxon>Pezizomycotina</taxon>
        <taxon>Dothideomycetes</taxon>
        <taxon>Dothideomycetidae</taxon>
        <taxon>Mycosphaerellales</taxon>
        <taxon>Teratosphaeriaceae</taxon>
        <taxon>Oleoguttula</taxon>
    </lineage>
</organism>
<protein>
    <submittedName>
        <fullName evidence="2">Uncharacterized protein</fullName>
    </submittedName>
</protein>
<evidence type="ECO:0000313" key="2">
    <source>
        <dbReference type="EMBL" id="KAK4546929.1"/>
    </source>
</evidence>
<reference evidence="2 3" key="1">
    <citation type="submission" date="2021-11" db="EMBL/GenBank/DDBJ databases">
        <title>Black yeast isolated from Biological Soil Crust.</title>
        <authorList>
            <person name="Kurbessoian T."/>
        </authorList>
    </citation>
    <scope>NUCLEOTIDE SEQUENCE [LARGE SCALE GENOMIC DNA]</scope>
    <source>
        <strain evidence="2 3">CCFEE 5522</strain>
    </source>
</reference>
<gene>
    <name evidence="2" type="ORF">LTR36_001661</name>
</gene>
<name>A0AAV9JP45_9PEZI</name>
<comment type="caution">
    <text evidence="2">The sequence shown here is derived from an EMBL/GenBank/DDBJ whole genome shotgun (WGS) entry which is preliminary data.</text>
</comment>
<dbReference type="Proteomes" id="UP001324427">
    <property type="component" value="Unassembled WGS sequence"/>
</dbReference>